<dbReference type="EMBL" id="VUMT01000025">
    <property type="protein sequence ID" value="MSS64699.1"/>
    <property type="molecule type" value="Genomic_DNA"/>
</dbReference>
<reference evidence="1 2" key="1">
    <citation type="submission" date="2019-08" db="EMBL/GenBank/DDBJ databases">
        <title>In-depth cultivation of the pig gut microbiome towards novel bacterial diversity and tailored functional studies.</title>
        <authorList>
            <person name="Wylensek D."/>
            <person name="Hitch T.C.A."/>
            <person name="Clavel T."/>
        </authorList>
    </citation>
    <scope>NUCLEOTIDE SEQUENCE [LARGE SCALE GENOMIC DNA]</scope>
    <source>
        <strain evidence="1 2">WCA-693-APC-MOT-I</strain>
    </source>
</reference>
<proteinExistence type="predicted"/>
<accession>A0A6L5Y1C3</accession>
<evidence type="ECO:0000313" key="2">
    <source>
        <dbReference type="Proteomes" id="UP000482209"/>
    </source>
</evidence>
<dbReference type="AlphaFoldDB" id="A0A6L5Y1C3"/>
<protein>
    <submittedName>
        <fullName evidence="1">Uncharacterized protein</fullName>
    </submittedName>
</protein>
<name>A0A6L5Y1C3_9FIRM</name>
<comment type="caution">
    <text evidence="1">The sequence shown here is derived from an EMBL/GenBank/DDBJ whole genome shotgun (WGS) entry which is preliminary data.</text>
</comment>
<evidence type="ECO:0000313" key="1">
    <source>
        <dbReference type="EMBL" id="MSS64699.1"/>
    </source>
</evidence>
<dbReference type="Proteomes" id="UP000482209">
    <property type="component" value="Unassembled WGS sequence"/>
</dbReference>
<keyword evidence="2" id="KW-1185">Reference proteome</keyword>
<gene>
    <name evidence="1" type="ORF">FYJ58_12560</name>
</gene>
<organism evidence="1 2">
    <name type="scientific">Velocimicrobium porci</name>
    <dbReference type="NCBI Taxonomy" id="2606634"/>
    <lineage>
        <taxon>Bacteria</taxon>
        <taxon>Bacillati</taxon>
        <taxon>Bacillota</taxon>
        <taxon>Clostridia</taxon>
        <taxon>Lachnospirales</taxon>
        <taxon>Lachnospiraceae</taxon>
        <taxon>Velocimicrobium</taxon>
    </lineage>
</organism>
<sequence>MAGNNGDKSVTNYGVKWLTNYGKEYTISNPQVVATDKEDYVILFERYKKNKYQGVYEIVVDKTGKVVKTTTRVSAKAYLNPYRMPVYAKGKVWWVGNNAKNEKNNVYIYSFSA</sequence>
<dbReference type="RefSeq" id="WP_154520089.1">
    <property type="nucleotide sequence ID" value="NZ_VUMT01000025.1"/>
</dbReference>